<proteinExistence type="predicted"/>
<dbReference type="SMART" id="SM00530">
    <property type="entry name" value="HTH_XRE"/>
    <property type="match status" value="1"/>
</dbReference>
<feature type="domain" description="HTH cro/C1-type" evidence="1">
    <location>
        <begin position="4"/>
        <end position="59"/>
    </location>
</feature>
<name>A0ABS6EBF5_9FIRM</name>
<protein>
    <submittedName>
        <fullName evidence="2">Helix-turn-helix transcriptional regulator</fullName>
    </submittedName>
</protein>
<gene>
    <name evidence="2" type="ORF">KQI42_19925</name>
</gene>
<dbReference type="Proteomes" id="UP000749471">
    <property type="component" value="Unassembled WGS sequence"/>
</dbReference>
<dbReference type="CDD" id="cd00093">
    <property type="entry name" value="HTH_XRE"/>
    <property type="match status" value="1"/>
</dbReference>
<accession>A0ABS6EBF5</accession>
<dbReference type="PROSITE" id="PS50943">
    <property type="entry name" value="HTH_CROC1"/>
    <property type="match status" value="1"/>
</dbReference>
<dbReference type="Pfam" id="PF01381">
    <property type="entry name" value="HTH_3"/>
    <property type="match status" value="1"/>
</dbReference>
<evidence type="ECO:0000259" key="1">
    <source>
        <dbReference type="PROSITE" id="PS50943"/>
    </source>
</evidence>
<organism evidence="2 3">
    <name type="scientific">Tissierella simiarum</name>
    <dbReference type="NCBI Taxonomy" id="2841534"/>
    <lineage>
        <taxon>Bacteria</taxon>
        <taxon>Bacillati</taxon>
        <taxon>Bacillota</taxon>
        <taxon>Tissierellia</taxon>
        <taxon>Tissierellales</taxon>
        <taxon>Tissierellaceae</taxon>
        <taxon>Tissierella</taxon>
    </lineage>
</organism>
<keyword evidence="3" id="KW-1185">Reference proteome</keyword>
<dbReference type="EMBL" id="JAHLPM010000030">
    <property type="protein sequence ID" value="MBU5440266.1"/>
    <property type="molecule type" value="Genomic_DNA"/>
</dbReference>
<reference evidence="2 3" key="1">
    <citation type="submission" date="2021-06" db="EMBL/GenBank/DDBJ databases">
        <authorList>
            <person name="Sun Q."/>
            <person name="Li D."/>
        </authorList>
    </citation>
    <scope>NUCLEOTIDE SEQUENCE [LARGE SCALE GENOMIC DNA]</scope>
    <source>
        <strain evidence="2 3">MSJ-40</strain>
    </source>
</reference>
<dbReference type="InterPro" id="IPR001387">
    <property type="entry name" value="Cro/C1-type_HTH"/>
</dbReference>
<evidence type="ECO:0000313" key="3">
    <source>
        <dbReference type="Proteomes" id="UP000749471"/>
    </source>
</evidence>
<evidence type="ECO:0000313" key="2">
    <source>
        <dbReference type="EMBL" id="MBU5440266.1"/>
    </source>
</evidence>
<dbReference type="RefSeq" id="WP_216522346.1">
    <property type="nucleotide sequence ID" value="NZ_JAHLPM010000030.1"/>
</dbReference>
<comment type="caution">
    <text evidence="2">The sequence shown here is derived from an EMBL/GenBank/DDBJ whole genome shotgun (WGS) entry which is preliminary data.</text>
</comment>
<sequence>MNRIDVLRKKQKKSYGAIGKEAGLTPTYIYMLAKGKRTNPSLEAMQKISSALGENVEKVFQINPHIENGQAN</sequence>